<dbReference type="Gene3D" id="1.20.120.520">
    <property type="entry name" value="nmb1532 protein domain like"/>
    <property type="match status" value="1"/>
</dbReference>
<dbReference type="PANTHER" id="PTHR35585">
    <property type="entry name" value="HHE DOMAIN PROTEIN (AFU_ORTHOLOGUE AFUA_4G00730)"/>
    <property type="match status" value="1"/>
</dbReference>
<feature type="domain" description="Hemerythrin-like" evidence="1">
    <location>
        <begin position="12"/>
        <end position="126"/>
    </location>
</feature>
<organism evidence="2 3">
    <name type="scientific">Microbispora amethystogenes</name>
    <dbReference type="NCBI Taxonomy" id="1427754"/>
    <lineage>
        <taxon>Bacteria</taxon>
        <taxon>Bacillati</taxon>
        <taxon>Actinomycetota</taxon>
        <taxon>Actinomycetes</taxon>
        <taxon>Streptosporangiales</taxon>
        <taxon>Streptosporangiaceae</taxon>
        <taxon>Microbispora</taxon>
    </lineage>
</organism>
<dbReference type="InterPro" id="IPR012312">
    <property type="entry name" value="Hemerythrin-like"/>
</dbReference>
<evidence type="ECO:0000259" key="1">
    <source>
        <dbReference type="Pfam" id="PF01814"/>
    </source>
</evidence>
<gene>
    <name evidence="2" type="ORF">Mam01_66470</name>
</gene>
<name>A0ABQ4FNZ7_9ACTN</name>
<proteinExistence type="predicted"/>
<dbReference type="Proteomes" id="UP000651728">
    <property type="component" value="Unassembled WGS sequence"/>
</dbReference>
<sequence length="190" mass="20969">MTALTTTEDRDVIDLLLAQHEQIKGLFAGIVVADGERKGDLFNDLVRLLAVHESAEEQVVHPAARSSAGDEVVEARLHEESEAKHALSDLYDLGVEHPEFDARLAMLEKAVVEHATHEEQEEFPRLRQELSAERLRRMAGAVRAAEAMAPTRPHPGAGESATANLLAGPPVAMFDKIRDAVRDWRQSNKD</sequence>
<dbReference type="PANTHER" id="PTHR35585:SF1">
    <property type="entry name" value="HHE DOMAIN PROTEIN (AFU_ORTHOLOGUE AFUA_4G00730)"/>
    <property type="match status" value="1"/>
</dbReference>
<comment type="caution">
    <text evidence="2">The sequence shown here is derived from an EMBL/GenBank/DDBJ whole genome shotgun (WGS) entry which is preliminary data.</text>
</comment>
<accession>A0ABQ4FNZ7</accession>
<dbReference type="EMBL" id="BOOB01000062">
    <property type="protein sequence ID" value="GIH36483.1"/>
    <property type="molecule type" value="Genomic_DNA"/>
</dbReference>
<keyword evidence="3" id="KW-1185">Reference proteome</keyword>
<dbReference type="Pfam" id="PF01814">
    <property type="entry name" value="Hemerythrin"/>
    <property type="match status" value="1"/>
</dbReference>
<evidence type="ECO:0000313" key="2">
    <source>
        <dbReference type="EMBL" id="GIH36483.1"/>
    </source>
</evidence>
<protein>
    <submittedName>
        <fullName evidence="2">Hemerythrin</fullName>
    </submittedName>
</protein>
<reference evidence="2 3" key="1">
    <citation type="submission" date="2021-01" db="EMBL/GenBank/DDBJ databases">
        <title>Whole genome shotgun sequence of Microbispora amethystogenes NBRC 101907.</title>
        <authorList>
            <person name="Komaki H."/>
            <person name="Tamura T."/>
        </authorList>
    </citation>
    <scope>NUCLEOTIDE SEQUENCE [LARGE SCALE GENOMIC DNA]</scope>
    <source>
        <strain evidence="2 3">NBRC 101907</strain>
    </source>
</reference>
<evidence type="ECO:0000313" key="3">
    <source>
        <dbReference type="Proteomes" id="UP000651728"/>
    </source>
</evidence>